<dbReference type="InterPro" id="IPR018467">
    <property type="entry name" value="CCT_CS"/>
</dbReference>
<feature type="domain" description="Tify" evidence="3">
    <location>
        <begin position="117"/>
        <end position="152"/>
    </location>
</feature>
<dbReference type="GO" id="GO:0031347">
    <property type="term" value="P:regulation of defense response"/>
    <property type="evidence" value="ECO:0007669"/>
    <property type="project" value="UniProtKB-UniRule"/>
</dbReference>
<accession>A0A2U9IY43</accession>
<dbReference type="GO" id="GO:0009611">
    <property type="term" value="P:response to wounding"/>
    <property type="evidence" value="ECO:0007669"/>
    <property type="project" value="UniProtKB-UniRule"/>
</dbReference>
<dbReference type="PANTHER" id="PTHR33077:SF149">
    <property type="entry name" value="PROTEIN TIFY"/>
    <property type="match status" value="1"/>
</dbReference>
<sequence length="314" mass="33102">MERDFMGLNVKDSVVTVKEEVVEGCKDSVFAKSPAVPWNAQNKSFNSLHLTSDAKMLPMTMSNPFLKSNFAGPVQKFSGVTSKQQFIGGVPAAAGRTTFPSASFIAGTTEPWFTKKTGGANPQLTIFYGGAVNVFDDITPEKAQAIIFLAGNGCISGNMAQPRLQSPPSKFAPGDAAFGNQAMIAQSNSALSSPISVSSHPVGQSCGVPDNNDEVKTLKTTGMPINLVTKGETLKMVTTGGPITSTTMMPSVVPQFHKASLARFLAKRKERLMNSSPYNLKKPAGSSNPEYSVAEFSTNSVAGSSSVSTSKESP</sequence>
<comment type="function">
    <text evidence="2">Repressor of jasmonate responses.</text>
</comment>
<comment type="similarity">
    <text evidence="1 2">Belongs to the TIFY/JAZ family.</text>
</comment>
<reference evidence="4" key="1">
    <citation type="journal article" date="2018" name="Metab. Eng.">
        <title>An engineered combinatorial module of transcription factors boosts production of monoterpenoid indole alkaloids in Catharanthus roseus.</title>
        <authorList>
            <person name="Schweizer F."/>
            <person name="Colinas M."/>
            <person name="Pollier J."/>
            <person name="Van Moerkercke A."/>
            <person name="Bossche R.V."/>
            <person name="de Clercq R."/>
            <person name="Goossens A."/>
        </authorList>
    </citation>
    <scope>NUCLEOTIDE SEQUENCE</scope>
</reference>
<evidence type="ECO:0000313" key="4">
    <source>
        <dbReference type="EMBL" id="AWS00955.1"/>
    </source>
</evidence>
<keyword evidence="2" id="KW-1184">Jasmonic acid signaling pathway</keyword>
<dbReference type="Pfam" id="PF09425">
    <property type="entry name" value="Jas_motif"/>
    <property type="match status" value="1"/>
</dbReference>
<dbReference type="OrthoDB" id="1939212at2759"/>
<name>A0A2U9IY43_CATRO</name>
<evidence type="ECO:0000256" key="1">
    <source>
        <dbReference type="ARBA" id="ARBA00008614"/>
    </source>
</evidence>
<gene>
    <name evidence="4" type="primary">JAZ4</name>
</gene>
<dbReference type="AlphaFoldDB" id="A0A2U9IY43"/>
<dbReference type="Pfam" id="PF06200">
    <property type="entry name" value="tify"/>
    <property type="match status" value="1"/>
</dbReference>
<dbReference type="SMART" id="SM00979">
    <property type="entry name" value="TIFY"/>
    <property type="match status" value="1"/>
</dbReference>
<protein>
    <recommendedName>
        <fullName evidence="2">Protein TIFY</fullName>
    </recommendedName>
    <alternativeName>
        <fullName evidence="2">Jasmonate ZIM domain-containing protein</fullName>
    </alternativeName>
</protein>
<dbReference type="PROSITE" id="PS51320">
    <property type="entry name" value="TIFY"/>
    <property type="match status" value="1"/>
</dbReference>
<evidence type="ECO:0000259" key="3">
    <source>
        <dbReference type="PROSITE" id="PS51320"/>
    </source>
</evidence>
<keyword evidence="2" id="KW-0539">Nucleus</keyword>
<dbReference type="InterPro" id="IPR040390">
    <property type="entry name" value="TIFY/JAZ"/>
</dbReference>
<organism evidence="4">
    <name type="scientific">Catharanthus roseus</name>
    <name type="common">Madagascar periwinkle</name>
    <name type="synonym">Vinca rosea</name>
    <dbReference type="NCBI Taxonomy" id="4058"/>
    <lineage>
        <taxon>Eukaryota</taxon>
        <taxon>Viridiplantae</taxon>
        <taxon>Streptophyta</taxon>
        <taxon>Embryophyta</taxon>
        <taxon>Tracheophyta</taxon>
        <taxon>Spermatophyta</taxon>
        <taxon>Magnoliopsida</taxon>
        <taxon>eudicotyledons</taxon>
        <taxon>Gunneridae</taxon>
        <taxon>Pentapetalae</taxon>
        <taxon>asterids</taxon>
        <taxon>lamiids</taxon>
        <taxon>Gentianales</taxon>
        <taxon>Apocynaceae</taxon>
        <taxon>Rauvolfioideae</taxon>
        <taxon>Vinceae</taxon>
        <taxon>Catharanthinae</taxon>
        <taxon>Catharanthus</taxon>
    </lineage>
</organism>
<dbReference type="PANTHER" id="PTHR33077">
    <property type="entry name" value="PROTEIN TIFY 4A-RELATED-RELATED"/>
    <property type="match status" value="1"/>
</dbReference>
<proteinExistence type="evidence at transcript level"/>
<evidence type="ECO:0000256" key="2">
    <source>
        <dbReference type="RuleBase" id="RU369065"/>
    </source>
</evidence>
<dbReference type="GO" id="GO:0005634">
    <property type="term" value="C:nucleus"/>
    <property type="evidence" value="ECO:0007669"/>
    <property type="project" value="UniProtKB-SubCell"/>
</dbReference>
<comment type="subcellular location">
    <subcellularLocation>
        <location evidence="2">Nucleus</location>
    </subcellularLocation>
</comment>
<comment type="domain">
    <text evidence="2">The jas domain is required for interaction with COI1.</text>
</comment>
<dbReference type="EMBL" id="MG676677">
    <property type="protein sequence ID" value="AWS00955.1"/>
    <property type="molecule type" value="mRNA"/>
</dbReference>
<dbReference type="GO" id="GO:2000022">
    <property type="term" value="P:regulation of jasmonic acid mediated signaling pathway"/>
    <property type="evidence" value="ECO:0007669"/>
    <property type="project" value="UniProtKB-UniRule"/>
</dbReference>
<dbReference type="InterPro" id="IPR010399">
    <property type="entry name" value="Tify_dom"/>
</dbReference>